<dbReference type="RefSeq" id="WP_185032750.1">
    <property type="nucleotide sequence ID" value="NZ_JACHMQ010000001.1"/>
</dbReference>
<keyword evidence="2" id="KW-1185">Reference proteome</keyword>
<accession>A0A7X0G6C1</accession>
<dbReference type="Proteomes" id="UP000546324">
    <property type="component" value="Unassembled WGS sequence"/>
</dbReference>
<reference evidence="1 2" key="1">
    <citation type="submission" date="2020-08" db="EMBL/GenBank/DDBJ databases">
        <title>Sequencing the genomes of 1000 actinobacteria strains.</title>
        <authorList>
            <person name="Klenk H.-P."/>
        </authorList>
    </citation>
    <scope>NUCLEOTIDE SEQUENCE [LARGE SCALE GENOMIC DNA]</scope>
    <source>
        <strain evidence="1 2">DSM 43675</strain>
    </source>
</reference>
<protein>
    <submittedName>
        <fullName evidence="1">Uncharacterized protein</fullName>
    </submittedName>
</protein>
<dbReference type="AlphaFoldDB" id="A0A7X0G6C1"/>
<organism evidence="1 2">
    <name type="scientific">Actinomadura coerulea</name>
    <dbReference type="NCBI Taxonomy" id="46159"/>
    <lineage>
        <taxon>Bacteria</taxon>
        <taxon>Bacillati</taxon>
        <taxon>Actinomycetota</taxon>
        <taxon>Actinomycetes</taxon>
        <taxon>Streptosporangiales</taxon>
        <taxon>Thermomonosporaceae</taxon>
        <taxon>Actinomadura</taxon>
    </lineage>
</organism>
<name>A0A7X0G6C1_9ACTN</name>
<evidence type="ECO:0000313" key="1">
    <source>
        <dbReference type="EMBL" id="MBB6400310.1"/>
    </source>
</evidence>
<gene>
    <name evidence="1" type="ORF">BKA00_007224</name>
</gene>
<dbReference type="EMBL" id="JACHMQ010000001">
    <property type="protein sequence ID" value="MBB6400310.1"/>
    <property type="molecule type" value="Genomic_DNA"/>
</dbReference>
<evidence type="ECO:0000313" key="2">
    <source>
        <dbReference type="Proteomes" id="UP000546324"/>
    </source>
</evidence>
<sequence>MMTNEEIGLRHGAQAHLGAGLKMAVFNIREGREGASPEVVVAVKDDNEHKFTLNPGGCVPGR</sequence>
<comment type="caution">
    <text evidence="1">The sequence shown here is derived from an EMBL/GenBank/DDBJ whole genome shotgun (WGS) entry which is preliminary data.</text>
</comment>
<proteinExistence type="predicted"/>